<name>A0AAN9VKP0_9ORTH</name>
<evidence type="ECO:0000313" key="4">
    <source>
        <dbReference type="Proteomes" id="UP001378592"/>
    </source>
</evidence>
<sequence>MNMGKDEQEPHTHWKKDDGESAGNESPGFSIGEQTPPAKRENRQVSRRAIALSQGQNMHERPYTQQSRSGTSDSRSGASGRSSNRTLSASVFASRGSVLPGTASRLTSAMRQSPVSRVGTTISFAGTQVNVVDRPITQQGLSGMRSSTRGPQMRQVQDKRYFEGLLQTKIRDLSNEITRLGKEIEIQQQEQAVFLVYDKRVKEKASELTELQGQLADVNVVLDKINTDTEKGEVDAECQELHTRNKQESQHLEQLFAQCKQSEKHIQRLEMEIEQERHMTDNLLQAMSPLHRERYSELQITNEQLQQQMETLQQQLDSINARKNALEDQLAVSQTKQEAVRLHHKLQEAEAKKQTLLQEEKNHLTPVQEREQLFQRVKHDNAEIATMDRKIYELKELIYKKQEELDQIEQDLDESQSERHQKYRELRRREETMEQFLSSFEESKNQELTRISQLEEQVINALHHISKNLVHAGHLPSVDEFSLIKDNLTFKEGELEKSKKTLESLTKEQLQLQTSLEKIGALEDKIKLEMETLKEKMQSMTNEMTTLSDLEKLRKEADVKTTQLENERKMLEEQNAPALEAVREMQNKYDTLKVS</sequence>
<protein>
    <submittedName>
        <fullName evidence="3">Uncharacterized protein</fullName>
    </submittedName>
</protein>
<keyword evidence="1" id="KW-0175">Coiled coil</keyword>
<reference evidence="3 4" key="1">
    <citation type="submission" date="2024-03" db="EMBL/GenBank/DDBJ databases">
        <title>The genome assembly and annotation of the cricket Gryllus longicercus Weissman &amp; Gray.</title>
        <authorList>
            <person name="Szrajer S."/>
            <person name="Gray D."/>
            <person name="Ylla G."/>
        </authorList>
    </citation>
    <scope>NUCLEOTIDE SEQUENCE [LARGE SCALE GENOMIC DNA]</scope>
    <source>
        <strain evidence="3">DAG 2021-001</strain>
        <tissue evidence="3">Whole body minus gut</tissue>
    </source>
</reference>
<dbReference type="PANTHER" id="PTHR31432">
    <property type="entry name" value="INTRAFLAGELLAR TRANSPORT PROTEIN 74 HOMOLOG"/>
    <property type="match status" value="1"/>
</dbReference>
<comment type="caution">
    <text evidence="3">The sequence shown here is derived from an EMBL/GenBank/DDBJ whole genome shotgun (WGS) entry which is preliminary data.</text>
</comment>
<dbReference type="InterPro" id="IPR029602">
    <property type="entry name" value="IFT74"/>
</dbReference>
<dbReference type="PANTHER" id="PTHR31432:SF0">
    <property type="entry name" value="INTRAFLAGELLAR TRANSPORT PROTEIN 74 HOMOLOG"/>
    <property type="match status" value="1"/>
</dbReference>
<gene>
    <name evidence="3" type="ORF">R5R35_004479</name>
</gene>
<evidence type="ECO:0000313" key="3">
    <source>
        <dbReference type="EMBL" id="KAK7793053.1"/>
    </source>
</evidence>
<feature type="region of interest" description="Disordered" evidence="2">
    <location>
        <begin position="1"/>
        <end position="89"/>
    </location>
</feature>
<feature type="coiled-coil region" evidence="1">
    <location>
        <begin position="391"/>
        <end position="457"/>
    </location>
</feature>
<organism evidence="3 4">
    <name type="scientific">Gryllus longicercus</name>
    <dbReference type="NCBI Taxonomy" id="2509291"/>
    <lineage>
        <taxon>Eukaryota</taxon>
        <taxon>Metazoa</taxon>
        <taxon>Ecdysozoa</taxon>
        <taxon>Arthropoda</taxon>
        <taxon>Hexapoda</taxon>
        <taxon>Insecta</taxon>
        <taxon>Pterygota</taxon>
        <taxon>Neoptera</taxon>
        <taxon>Polyneoptera</taxon>
        <taxon>Orthoptera</taxon>
        <taxon>Ensifera</taxon>
        <taxon>Gryllidea</taxon>
        <taxon>Grylloidea</taxon>
        <taxon>Gryllidae</taxon>
        <taxon>Gryllinae</taxon>
        <taxon>Gryllus</taxon>
    </lineage>
</organism>
<dbReference type="GO" id="GO:0035735">
    <property type="term" value="P:intraciliary transport involved in cilium assembly"/>
    <property type="evidence" value="ECO:0007669"/>
    <property type="project" value="TreeGrafter"/>
</dbReference>
<feature type="coiled-coil region" evidence="1">
    <location>
        <begin position="488"/>
        <end position="574"/>
    </location>
</feature>
<proteinExistence type="predicted"/>
<keyword evidence="4" id="KW-1185">Reference proteome</keyword>
<feature type="coiled-coil region" evidence="1">
    <location>
        <begin position="252"/>
        <end position="359"/>
    </location>
</feature>
<dbReference type="GO" id="GO:0030992">
    <property type="term" value="C:intraciliary transport particle B"/>
    <property type="evidence" value="ECO:0007669"/>
    <property type="project" value="InterPro"/>
</dbReference>
<evidence type="ECO:0000256" key="1">
    <source>
        <dbReference type="SAM" id="Coils"/>
    </source>
</evidence>
<dbReference type="GO" id="GO:0048487">
    <property type="term" value="F:beta-tubulin binding"/>
    <property type="evidence" value="ECO:0007669"/>
    <property type="project" value="InterPro"/>
</dbReference>
<accession>A0AAN9VKP0</accession>
<feature type="compositionally biased region" description="Low complexity" evidence="2">
    <location>
        <begin position="67"/>
        <end position="83"/>
    </location>
</feature>
<dbReference type="AlphaFoldDB" id="A0AAN9VKP0"/>
<dbReference type="Proteomes" id="UP001378592">
    <property type="component" value="Unassembled WGS sequence"/>
</dbReference>
<feature type="compositionally biased region" description="Basic and acidic residues" evidence="2">
    <location>
        <begin position="1"/>
        <end position="19"/>
    </location>
</feature>
<dbReference type="GO" id="GO:0005929">
    <property type="term" value="C:cilium"/>
    <property type="evidence" value="ECO:0007669"/>
    <property type="project" value="TreeGrafter"/>
</dbReference>
<evidence type="ECO:0000256" key="2">
    <source>
        <dbReference type="SAM" id="MobiDB-lite"/>
    </source>
</evidence>
<dbReference type="EMBL" id="JAZDUA010000406">
    <property type="protein sequence ID" value="KAK7793053.1"/>
    <property type="molecule type" value="Genomic_DNA"/>
</dbReference>